<dbReference type="EMBL" id="MU155244">
    <property type="protein sequence ID" value="KAF9478027.1"/>
    <property type="molecule type" value="Genomic_DNA"/>
</dbReference>
<keyword evidence="4" id="KW-0496">Mitochondrion</keyword>
<feature type="region of interest" description="Disordered" evidence="5">
    <location>
        <begin position="67"/>
        <end position="109"/>
    </location>
</feature>
<dbReference type="AlphaFoldDB" id="A0A9P6CT39"/>
<feature type="compositionally biased region" description="Basic and acidic residues" evidence="5">
    <location>
        <begin position="67"/>
        <end position="81"/>
    </location>
</feature>
<dbReference type="GO" id="GO:0033615">
    <property type="term" value="P:mitochondrial proton-transporting ATP synthase complex assembly"/>
    <property type="evidence" value="ECO:0007669"/>
    <property type="project" value="TreeGrafter"/>
</dbReference>
<keyword evidence="7" id="KW-1185">Reference proteome</keyword>
<reference evidence="6" key="1">
    <citation type="submission" date="2020-11" db="EMBL/GenBank/DDBJ databases">
        <authorList>
            <consortium name="DOE Joint Genome Institute"/>
            <person name="Ahrendt S."/>
            <person name="Riley R."/>
            <person name="Andreopoulos W."/>
            <person name="Labutti K."/>
            <person name="Pangilinan J."/>
            <person name="Ruiz-Duenas F.J."/>
            <person name="Barrasa J.M."/>
            <person name="Sanchez-Garcia M."/>
            <person name="Camarero S."/>
            <person name="Miyauchi S."/>
            <person name="Serrano A."/>
            <person name="Linde D."/>
            <person name="Babiker R."/>
            <person name="Drula E."/>
            <person name="Ayuso-Fernandez I."/>
            <person name="Pacheco R."/>
            <person name="Padilla G."/>
            <person name="Ferreira P."/>
            <person name="Barriuso J."/>
            <person name="Kellner H."/>
            <person name="Castanera R."/>
            <person name="Alfaro M."/>
            <person name="Ramirez L."/>
            <person name="Pisabarro A.G."/>
            <person name="Kuo A."/>
            <person name="Tritt A."/>
            <person name="Lipzen A."/>
            <person name="He G."/>
            <person name="Yan M."/>
            <person name="Ng V."/>
            <person name="Cullen D."/>
            <person name="Martin F."/>
            <person name="Rosso M.-N."/>
            <person name="Henrissat B."/>
            <person name="Hibbett D."/>
            <person name="Martinez A.T."/>
            <person name="Grigoriev I.V."/>
        </authorList>
    </citation>
    <scope>NUCLEOTIDE SEQUENCE</scope>
    <source>
        <strain evidence="6">CIRM-BRFM 674</strain>
    </source>
</reference>
<dbReference type="Proteomes" id="UP000807469">
    <property type="component" value="Unassembled WGS sequence"/>
</dbReference>
<evidence type="ECO:0000256" key="2">
    <source>
        <dbReference type="ARBA" id="ARBA00009116"/>
    </source>
</evidence>
<dbReference type="GO" id="GO:0005739">
    <property type="term" value="C:mitochondrion"/>
    <property type="evidence" value="ECO:0007669"/>
    <property type="project" value="UniProtKB-SubCell"/>
</dbReference>
<dbReference type="PANTHER" id="PTHR13126:SF0">
    <property type="entry name" value="ATP SYNTHASE MITOCHONDRIAL F1 COMPLEX ASSEMBLY FACTOR 1"/>
    <property type="match status" value="1"/>
</dbReference>
<protein>
    <submittedName>
        <fullName evidence="6">ATP11-domain-containing protein</fullName>
    </submittedName>
</protein>
<evidence type="ECO:0000313" key="6">
    <source>
        <dbReference type="EMBL" id="KAF9478027.1"/>
    </source>
</evidence>
<dbReference type="InterPro" id="IPR010591">
    <property type="entry name" value="ATP11"/>
</dbReference>
<accession>A0A9P6CT39</accession>
<evidence type="ECO:0000256" key="1">
    <source>
        <dbReference type="ARBA" id="ARBA00004173"/>
    </source>
</evidence>
<evidence type="ECO:0000256" key="5">
    <source>
        <dbReference type="SAM" id="MobiDB-lite"/>
    </source>
</evidence>
<evidence type="ECO:0000313" key="7">
    <source>
        <dbReference type="Proteomes" id="UP000807469"/>
    </source>
</evidence>
<dbReference type="Pfam" id="PF06644">
    <property type="entry name" value="ATP11"/>
    <property type="match status" value="1"/>
</dbReference>
<evidence type="ECO:0000256" key="4">
    <source>
        <dbReference type="ARBA" id="ARBA00023128"/>
    </source>
</evidence>
<name>A0A9P6CT39_9AGAR</name>
<dbReference type="OrthoDB" id="16535at2759"/>
<dbReference type="PANTHER" id="PTHR13126">
    <property type="entry name" value="CHAPERONE ATP11"/>
    <property type="match status" value="1"/>
</dbReference>
<evidence type="ECO:0000256" key="3">
    <source>
        <dbReference type="ARBA" id="ARBA00022946"/>
    </source>
</evidence>
<organism evidence="6 7">
    <name type="scientific">Pholiota conissans</name>
    <dbReference type="NCBI Taxonomy" id="109636"/>
    <lineage>
        <taxon>Eukaryota</taxon>
        <taxon>Fungi</taxon>
        <taxon>Dikarya</taxon>
        <taxon>Basidiomycota</taxon>
        <taxon>Agaricomycotina</taxon>
        <taxon>Agaricomycetes</taxon>
        <taxon>Agaricomycetidae</taxon>
        <taxon>Agaricales</taxon>
        <taxon>Agaricineae</taxon>
        <taxon>Strophariaceae</taxon>
        <taxon>Pholiota</taxon>
    </lineage>
</organism>
<comment type="subcellular location">
    <subcellularLocation>
        <location evidence="1">Mitochondrion</location>
    </subcellularLocation>
</comment>
<sequence length="358" mass="40193">MYARFFTRSLRHPKGTSLKASNAKKLLSSRFISDGASERRGKYMDKLRQKAEEATLTVEQLLERAKAEEAERRKAEGEKLKSTVPPFQHKPVEASTPSAKVDSLPSASITERKDAPPFRALSSILNLPRILATPHTADQISALWLAYHASRSGGTGRGYICATIPIDQFRKLEETGKRYPTFVVPIPRLQQVPANDESNSASTEEVAHEFYFLQWDFYPSPPIPSAFDDPFKKPVKSIAEGSNPQSSTILFTPLQEYKLRGSFATPFLILTAYTDLAITHGIVLLRGEITPSPSNPEHFLLSQSDAQILTLDLQKFYLWNGKSGLDEPAEGQRLLRAFHETPENFKWEELLKYSNPTI</sequence>
<comment type="caution">
    <text evidence="6">The sequence shown here is derived from an EMBL/GenBank/DDBJ whole genome shotgun (WGS) entry which is preliminary data.</text>
</comment>
<comment type="similarity">
    <text evidence="2">Belongs to the ATP11 family.</text>
</comment>
<keyword evidence="3" id="KW-0809">Transit peptide</keyword>
<proteinExistence type="inferred from homology"/>
<gene>
    <name evidence="6" type="ORF">BDN70DRAFT_880454</name>
</gene>